<dbReference type="Proteomes" id="UP000694005">
    <property type="component" value="Chromosome A02"/>
</dbReference>
<reference evidence="2 4" key="1">
    <citation type="submission" date="2021-07" db="EMBL/GenBank/DDBJ databases">
        <authorList>
            <consortium name="Genoscope - CEA"/>
            <person name="William W."/>
        </authorList>
    </citation>
    <scope>NUCLEOTIDE SEQUENCE [LARGE SCALE GENOMIC DNA]</scope>
</reference>
<feature type="region of interest" description="Disordered" evidence="1">
    <location>
        <begin position="1"/>
        <end position="36"/>
    </location>
</feature>
<feature type="non-terminal residue" evidence="2">
    <location>
        <position position="1"/>
    </location>
</feature>
<dbReference type="AlphaFoldDB" id="A0A8D9GN79"/>
<evidence type="ECO:0000313" key="3">
    <source>
        <dbReference type="EMBL" id="CAG7891835.1"/>
    </source>
</evidence>
<evidence type="ECO:0000313" key="2">
    <source>
        <dbReference type="EMBL" id="CAG7883506.1"/>
    </source>
</evidence>
<dbReference type="Proteomes" id="UP000694005">
    <property type="component" value="Chromosome A03"/>
</dbReference>
<organism evidence="2 4">
    <name type="scientific">Brassica campestris</name>
    <name type="common">Field mustard</name>
    <dbReference type="NCBI Taxonomy" id="3711"/>
    <lineage>
        <taxon>Eukaryota</taxon>
        <taxon>Viridiplantae</taxon>
        <taxon>Streptophyta</taxon>
        <taxon>Embryophyta</taxon>
        <taxon>Tracheophyta</taxon>
        <taxon>Spermatophyta</taxon>
        <taxon>Magnoliopsida</taxon>
        <taxon>eudicotyledons</taxon>
        <taxon>Gunneridae</taxon>
        <taxon>Pentapetalae</taxon>
        <taxon>rosids</taxon>
        <taxon>malvids</taxon>
        <taxon>Brassicales</taxon>
        <taxon>Brassicaceae</taxon>
        <taxon>Brassiceae</taxon>
        <taxon>Brassica</taxon>
    </lineage>
</organism>
<dbReference type="EMBL" id="LS974619">
    <property type="protein sequence ID" value="CAG7883506.1"/>
    <property type="molecule type" value="Genomic_DNA"/>
</dbReference>
<gene>
    <name evidence="3" type="ORF">BRAPAZ1V2_A02P07870.2</name>
    <name evidence="2" type="ORF">BRAPAZ1V2_A03P48490.2</name>
</gene>
<evidence type="ECO:0000256" key="1">
    <source>
        <dbReference type="SAM" id="MobiDB-lite"/>
    </source>
</evidence>
<sequence>LYPSPSRLPSLQNSHLLSDSTTIPDLKSRSTRHRRPSLLRFYHKPRKLVALTELSKSEVAFNSSPPAKLVKAKKDGFGGDKGTTESMKVMSVKSSSNSLKVYI</sequence>
<protein>
    <submittedName>
        <fullName evidence="2 3">Uncharacterized protein</fullName>
    </submittedName>
</protein>
<accession>A0A8D9GN79</accession>
<evidence type="ECO:0000313" key="4">
    <source>
        <dbReference type="Proteomes" id="UP000694005"/>
    </source>
</evidence>
<proteinExistence type="predicted"/>
<dbReference type="EMBL" id="LS974618">
    <property type="protein sequence ID" value="CAG7891835.1"/>
    <property type="molecule type" value="Genomic_DNA"/>
</dbReference>
<name>A0A8D9GN79_BRACM</name>
<feature type="compositionally biased region" description="Polar residues" evidence="1">
    <location>
        <begin position="7"/>
        <end position="23"/>
    </location>
</feature>